<sequence>MKKVALIGAGQIAETVHAAYYNTQPETYKIVAVVDPRLEVGENFAKKNNVAKAYSDMKEMLTIEKPDIVSVCAPNRFHYENVMMALEAGCHVFCEKPPAMTSAQALKMAEKATEKKVILAYDFQHRYSDETQMIKSHIDKLGEVYFVDAMALRRSGVPGWGNFIDKELQGGGPLIDYGIHMLDTTLYLLDYPEISAVQAHSFQKIGTKKSKGTFGTWDPTKYTVEDAIFGVIELKNGGIIRINTSFALNIQPEKIFDIQLCGDEAGASLYPGKIYRDYEGELQMLKEVPSTSENIHFRSMATFTDAVLGNSQAPIANASQGYTIQRLIEVLYQAAESGEKIPYAL</sequence>
<dbReference type="Gene3D" id="3.30.360.10">
    <property type="entry name" value="Dihydrodipicolinate Reductase, domain 2"/>
    <property type="match status" value="1"/>
</dbReference>
<evidence type="ECO:0000259" key="3">
    <source>
        <dbReference type="Pfam" id="PF02894"/>
    </source>
</evidence>
<dbReference type="SUPFAM" id="SSF51735">
    <property type="entry name" value="NAD(P)-binding Rossmann-fold domains"/>
    <property type="match status" value="1"/>
</dbReference>
<accession>K2PPL0</accession>
<dbReference type="AlphaFoldDB" id="K2PPL0"/>
<evidence type="ECO:0000313" key="5">
    <source>
        <dbReference type="Proteomes" id="UP000006787"/>
    </source>
</evidence>
<dbReference type="InterPro" id="IPR004104">
    <property type="entry name" value="Gfo/Idh/MocA-like_OxRdtase_C"/>
</dbReference>
<evidence type="ECO:0000259" key="2">
    <source>
        <dbReference type="Pfam" id="PF01408"/>
    </source>
</evidence>
<feature type="domain" description="Gfo/Idh/MocA-like oxidoreductase C-terminal" evidence="3">
    <location>
        <begin position="138"/>
        <end position="341"/>
    </location>
</feature>
<dbReference type="eggNOG" id="COG0673">
    <property type="taxonomic scope" value="Bacteria"/>
</dbReference>
<dbReference type="InterPro" id="IPR036291">
    <property type="entry name" value="NAD(P)-bd_dom_sf"/>
</dbReference>
<reference evidence="4 5" key="1">
    <citation type="journal article" date="2012" name="J. Bacteriol.">
        <title>Genome Sequence of the Bacteriocin-Producing Strain Lactococcus garvieae DCC43.</title>
        <authorList>
            <person name="Gabrielsen C."/>
            <person name="Brede D.A."/>
            <person name="Hernandez P.E."/>
            <person name="Nes I.F."/>
            <person name="Diep D.B."/>
        </authorList>
    </citation>
    <scope>NUCLEOTIDE SEQUENCE [LARGE SCALE GENOMIC DNA]</scope>
    <source>
        <strain evidence="4 5">DCC43</strain>
    </source>
</reference>
<dbReference type="PANTHER" id="PTHR43249">
    <property type="entry name" value="UDP-N-ACETYL-2-AMINO-2-DEOXY-D-GLUCURONATE OXIDASE"/>
    <property type="match status" value="1"/>
</dbReference>
<proteinExistence type="inferred from homology"/>
<dbReference type="Proteomes" id="UP000006787">
    <property type="component" value="Unassembled WGS sequence"/>
</dbReference>
<gene>
    <name evidence="4" type="ORF">C426_0492</name>
</gene>
<evidence type="ECO:0000256" key="1">
    <source>
        <dbReference type="ARBA" id="ARBA00010928"/>
    </source>
</evidence>
<feature type="domain" description="Gfo/Idh/MocA-like oxidoreductase N-terminal" evidence="2">
    <location>
        <begin position="3"/>
        <end position="122"/>
    </location>
</feature>
<comment type="similarity">
    <text evidence="1">Belongs to the Gfo/Idh/MocA family.</text>
</comment>
<dbReference type="PATRIC" id="fig|1231377.3.peg.494"/>
<dbReference type="Gene3D" id="3.40.50.720">
    <property type="entry name" value="NAD(P)-binding Rossmann-like Domain"/>
    <property type="match status" value="1"/>
</dbReference>
<dbReference type="Pfam" id="PF01408">
    <property type="entry name" value="GFO_IDH_MocA"/>
    <property type="match status" value="1"/>
</dbReference>
<dbReference type="GO" id="GO:0000166">
    <property type="term" value="F:nucleotide binding"/>
    <property type="evidence" value="ECO:0007669"/>
    <property type="project" value="InterPro"/>
</dbReference>
<comment type="caution">
    <text evidence="4">The sequence shown here is derived from an EMBL/GenBank/DDBJ whole genome shotgun (WGS) entry which is preliminary data.</text>
</comment>
<dbReference type="InterPro" id="IPR000683">
    <property type="entry name" value="Gfo/Idh/MocA-like_OxRdtase_N"/>
</dbReference>
<protein>
    <submittedName>
        <fullName evidence="4">Putative oxidoreductase YcjS</fullName>
    </submittedName>
</protein>
<dbReference type="PANTHER" id="PTHR43249:SF1">
    <property type="entry name" value="D-GLUCOSIDE 3-DEHYDROGENASE"/>
    <property type="match status" value="1"/>
</dbReference>
<dbReference type="InterPro" id="IPR052515">
    <property type="entry name" value="Gfo/Idh/MocA_Oxidoreductase"/>
</dbReference>
<organism evidence="4 5">
    <name type="scientific">Lactococcus garvieae DCC43</name>
    <dbReference type="NCBI Taxonomy" id="1231377"/>
    <lineage>
        <taxon>Bacteria</taxon>
        <taxon>Bacillati</taxon>
        <taxon>Bacillota</taxon>
        <taxon>Bacilli</taxon>
        <taxon>Lactobacillales</taxon>
        <taxon>Streptococcaceae</taxon>
        <taxon>Lactococcus</taxon>
    </lineage>
</organism>
<evidence type="ECO:0000313" key="4">
    <source>
        <dbReference type="EMBL" id="EKF52219.1"/>
    </source>
</evidence>
<name>K2PPL0_9LACT</name>
<dbReference type="SUPFAM" id="SSF55347">
    <property type="entry name" value="Glyceraldehyde-3-phosphate dehydrogenase-like, C-terminal domain"/>
    <property type="match status" value="1"/>
</dbReference>
<dbReference type="Pfam" id="PF02894">
    <property type="entry name" value="GFO_IDH_MocA_C"/>
    <property type="match status" value="1"/>
</dbReference>
<dbReference type="RefSeq" id="WP_003134748.1">
    <property type="nucleotide sequence ID" value="NZ_AMQS01000004.1"/>
</dbReference>
<dbReference type="EMBL" id="AMQS01000004">
    <property type="protein sequence ID" value="EKF52219.1"/>
    <property type="molecule type" value="Genomic_DNA"/>
</dbReference>